<dbReference type="AlphaFoldDB" id="A0A554S8T5"/>
<dbReference type="GO" id="GO:0005524">
    <property type="term" value="F:ATP binding"/>
    <property type="evidence" value="ECO:0007669"/>
    <property type="project" value="UniProtKB-KW"/>
</dbReference>
<dbReference type="OrthoDB" id="3217709at2"/>
<dbReference type="PANTHER" id="PTHR43384:SF6">
    <property type="entry name" value="SEPTUM SITE-DETERMINING PROTEIN MIND HOMOLOG, CHLOROPLASTIC"/>
    <property type="match status" value="1"/>
</dbReference>
<dbReference type="SUPFAM" id="SSF52540">
    <property type="entry name" value="P-loop containing nucleoside triphosphate hydrolases"/>
    <property type="match status" value="1"/>
</dbReference>
<evidence type="ECO:0000313" key="4">
    <source>
        <dbReference type="Proteomes" id="UP000316988"/>
    </source>
</evidence>
<evidence type="ECO:0000313" key="3">
    <source>
        <dbReference type="EMBL" id="TSD62760.1"/>
    </source>
</evidence>
<protein>
    <recommendedName>
        <fullName evidence="5">CobQ/CobB/MinD/ParA nucleotide binding domain-containing protein</fullName>
    </recommendedName>
</protein>
<accession>A0A554S8T5</accession>
<dbReference type="Proteomes" id="UP000316988">
    <property type="component" value="Unassembled WGS sequence"/>
</dbReference>
<dbReference type="PANTHER" id="PTHR43384">
    <property type="entry name" value="SEPTUM SITE-DETERMINING PROTEIN MIND HOMOLOG, CHLOROPLASTIC-RELATED"/>
    <property type="match status" value="1"/>
</dbReference>
<dbReference type="EMBL" id="VLNT01000007">
    <property type="protein sequence ID" value="TSD62760.1"/>
    <property type="molecule type" value="Genomic_DNA"/>
</dbReference>
<dbReference type="GO" id="GO:0005829">
    <property type="term" value="C:cytosol"/>
    <property type="evidence" value="ECO:0007669"/>
    <property type="project" value="TreeGrafter"/>
</dbReference>
<comment type="caution">
    <text evidence="3">The sequence shown here is derived from an EMBL/GenBank/DDBJ whole genome shotgun (WGS) entry which is preliminary data.</text>
</comment>
<sequence>MIATAVAAGGASWEGEVLDEVERSSALTLVRRCVDAADLLAIASTGRVQVALVDPALGGLDLDVVSRVRSGGVRIVAVGTPAPELGLAGAVQVGDVEAAAQEDDLPRPEAPRSGRIIAVWGPTGAPGRTSVALAMAASLAREAPTVLVDADTHGGAVGQALGLLDDVSGIVAACRAANGGKEMPDSAILRVGDGLDVMTGVPRPEDMWHLVRPAALTAVLDSLAADHRWVVVDAGFGHEPPLGTGPARDQAAMTVLEAADEVVVVGRPEPLGLARLVRILGAGAPWRVEPHVVVNLCRASLGWSETEIAATVQEISGHRVEAFLPHDASAHDLAAISGRLIREVAPTSSWVSRLDHFTGRFLREPAATLRS</sequence>
<dbReference type="Gene3D" id="3.40.50.300">
    <property type="entry name" value="P-loop containing nucleotide triphosphate hydrolases"/>
    <property type="match status" value="1"/>
</dbReference>
<keyword evidence="2" id="KW-0067">ATP-binding</keyword>
<keyword evidence="4" id="KW-1185">Reference proteome</keyword>
<evidence type="ECO:0000256" key="1">
    <source>
        <dbReference type="ARBA" id="ARBA00022741"/>
    </source>
</evidence>
<dbReference type="GO" id="GO:0051782">
    <property type="term" value="P:negative regulation of cell division"/>
    <property type="evidence" value="ECO:0007669"/>
    <property type="project" value="TreeGrafter"/>
</dbReference>
<gene>
    <name evidence="3" type="ORF">FNM00_10295</name>
</gene>
<name>A0A554S8T5_9ACTN</name>
<dbReference type="InterPro" id="IPR027417">
    <property type="entry name" value="P-loop_NTPase"/>
</dbReference>
<reference evidence="3 4" key="1">
    <citation type="submission" date="2019-07" db="EMBL/GenBank/DDBJ databases">
        <authorList>
            <person name="Zhao L.H."/>
        </authorList>
    </citation>
    <scope>NUCLEOTIDE SEQUENCE [LARGE SCALE GENOMIC DNA]</scope>
    <source>
        <strain evidence="3 4">Co35</strain>
    </source>
</reference>
<keyword evidence="1" id="KW-0547">Nucleotide-binding</keyword>
<dbReference type="GO" id="GO:0016887">
    <property type="term" value="F:ATP hydrolysis activity"/>
    <property type="evidence" value="ECO:0007669"/>
    <property type="project" value="TreeGrafter"/>
</dbReference>
<evidence type="ECO:0008006" key="5">
    <source>
        <dbReference type="Google" id="ProtNLM"/>
    </source>
</evidence>
<organism evidence="3 4">
    <name type="scientific">Aeromicrobium piscarium</name>
    <dbReference type="NCBI Taxonomy" id="2590901"/>
    <lineage>
        <taxon>Bacteria</taxon>
        <taxon>Bacillati</taxon>
        <taxon>Actinomycetota</taxon>
        <taxon>Actinomycetes</taxon>
        <taxon>Propionibacteriales</taxon>
        <taxon>Nocardioidaceae</taxon>
        <taxon>Aeromicrobium</taxon>
    </lineage>
</organism>
<dbReference type="GO" id="GO:0009898">
    <property type="term" value="C:cytoplasmic side of plasma membrane"/>
    <property type="evidence" value="ECO:0007669"/>
    <property type="project" value="TreeGrafter"/>
</dbReference>
<proteinExistence type="predicted"/>
<evidence type="ECO:0000256" key="2">
    <source>
        <dbReference type="ARBA" id="ARBA00022840"/>
    </source>
</evidence>
<dbReference type="InterPro" id="IPR050625">
    <property type="entry name" value="ParA/MinD_ATPase"/>
</dbReference>
<dbReference type="RefSeq" id="WP_143913357.1">
    <property type="nucleotide sequence ID" value="NZ_VLNT01000007.1"/>
</dbReference>